<dbReference type="HOGENOM" id="CLU_059522_0_0_11"/>
<dbReference type="PATRIC" id="fig|391037.6.peg.2984"/>
<name>A8M7A3_SALAI</name>
<dbReference type="OrthoDB" id="1550403at2"/>
<protein>
    <recommendedName>
        <fullName evidence="3">Stearoyl-CoA 9-desaturase</fullName>
    </recommendedName>
</protein>
<feature type="transmembrane region" description="Helical" evidence="1">
    <location>
        <begin position="80"/>
        <end position="96"/>
    </location>
</feature>
<feature type="transmembrane region" description="Helical" evidence="1">
    <location>
        <begin position="182"/>
        <end position="204"/>
    </location>
</feature>
<dbReference type="EMBL" id="CP000850">
    <property type="protein sequence ID" value="ABV98776.1"/>
    <property type="molecule type" value="Genomic_DNA"/>
</dbReference>
<organism evidence="2">
    <name type="scientific">Salinispora arenicola (strain CNS-205)</name>
    <dbReference type="NCBI Taxonomy" id="391037"/>
    <lineage>
        <taxon>Bacteria</taxon>
        <taxon>Bacillati</taxon>
        <taxon>Actinomycetota</taxon>
        <taxon>Actinomycetes</taxon>
        <taxon>Micromonosporales</taxon>
        <taxon>Micromonosporaceae</taxon>
        <taxon>Salinispora</taxon>
    </lineage>
</organism>
<dbReference type="STRING" id="391037.Sare_2950"/>
<evidence type="ECO:0008006" key="3">
    <source>
        <dbReference type="Google" id="ProtNLM"/>
    </source>
</evidence>
<evidence type="ECO:0000256" key="1">
    <source>
        <dbReference type="SAM" id="Phobius"/>
    </source>
</evidence>
<reference evidence="2" key="1">
    <citation type="submission" date="2007-10" db="EMBL/GenBank/DDBJ databases">
        <title>Complete sequence of Salinispora arenicola CNS-205.</title>
        <authorList>
            <consortium name="US DOE Joint Genome Institute"/>
            <person name="Copeland A."/>
            <person name="Lucas S."/>
            <person name="Lapidus A."/>
            <person name="Barry K."/>
            <person name="Glavina del Rio T."/>
            <person name="Dalin E."/>
            <person name="Tice H."/>
            <person name="Pitluck S."/>
            <person name="Foster B."/>
            <person name="Schmutz J."/>
            <person name="Larimer F."/>
            <person name="Land M."/>
            <person name="Hauser L."/>
            <person name="Kyrpides N."/>
            <person name="Ivanova N."/>
            <person name="Jensen P.R."/>
            <person name="Moore B.S."/>
            <person name="Penn K."/>
            <person name="Jenkins C."/>
            <person name="Udwary D."/>
            <person name="Xiang L."/>
            <person name="Gontang E."/>
            <person name="Richardson P."/>
        </authorList>
    </citation>
    <scope>NUCLEOTIDE SEQUENCE [LARGE SCALE GENOMIC DNA]</scope>
    <source>
        <strain evidence="2">CNS-205</strain>
    </source>
</reference>
<keyword evidence="1" id="KW-0812">Transmembrane</keyword>
<dbReference type="eggNOG" id="COG3239">
    <property type="taxonomic scope" value="Bacteria"/>
</dbReference>
<sequence>MVTQANPATTSCTATAESVMIRDSMSAVPRIFAMPLTFLTGKPATGQRPLRLTPGIHLAAATVSVLIGLSLSWVAMAGGGWWLLLIVGWAMTLHGARNARMMVYHQAAHRNMWARPRRDQVVGRIVAGVLLVQDFSRYSTEHVLDHHAVHHMTVRDPTVQAFLIGLGLRPGMTRREMWRRLIVHKLLSPTFHLSFLIGRIQSYFAPASWRQRLLTLTVYGAVIALAVRFDAWVFLLVAWVLPMTFFYQVSNTLRLCVKHTFPSPAATERRGRGYFASLTNAILIGERAPDREVSGRLRRLRGWARWWLRMLTVHLPVRYLVLTGDTVVHDFHHRHPMSREWADYIFARQADIDAGHRGWPPYREIWGLVPAINLVFESLSRADPQEYDRARIPEVSGRSVFSAFDD</sequence>
<gene>
    <name evidence="2" type="ordered locus">Sare_2950</name>
</gene>
<keyword evidence="1" id="KW-0472">Membrane</keyword>
<proteinExistence type="predicted"/>
<keyword evidence="1" id="KW-1133">Transmembrane helix</keyword>
<dbReference type="AlphaFoldDB" id="A8M7A3"/>
<evidence type="ECO:0000313" key="2">
    <source>
        <dbReference type="EMBL" id="ABV98776.1"/>
    </source>
</evidence>
<feature type="transmembrane region" description="Helical" evidence="1">
    <location>
        <begin position="56"/>
        <end position="74"/>
    </location>
</feature>
<dbReference type="KEGG" id="saq:Sare_2950"/>
<accession>A8M7A3</accession>
<feature type="transmembrane region" description="Helical" evidence="1">
    <location>
        <begin position="216"/>
        <end position="241"/>
    </location>
</feature>